<keyword evidence="1" id="KW-0808">Transferase</keyword>
<dbReference type="RefSeq" id="WP_136563448.1">
    <property type="nucleotide sequence ID" value="NZ_BAABLS010000004.1"/>
</dbReference>
<dbReference type="OrthoDB" id="9777890at2"/>
<dbReference type="SUPFAM" id="SSF52540">
    <property type="entry name" value="P-loop containing nucleoside triphosphate hydrolases"/>
    <property type="match status" value="1"/>
</dbReference>
<dbReference type="Pfam" id="PF13469">
    <property type="entry name" value="Sulfotransfer_3"/>
    <property type="match status" value="1"/>
</dbReference>
<dbReference type="InterPro" id="IPR027417">
    <property type="entry name" value="P-loop_NTPase"/>
</dbReference>
<keyword evidence="2" id="KW-1185">Reference proteome</keyword>
<protein>
    <submittedName>
        <fullName evidence="1">Sulfotransferase</fullName>
    </submittedName>
</protein>
<evidence type="ECO:0000313" key="2">
    <source>
        <dbReference type="Proteomes" id="UP000307087"/>
    </source>
</evidence>
<gene>
    <name evidence="1" type="ORF">E9934_13635</name>
</gene>
<name>A0A4S8N571_9ACTN</name>
<dbReference type="InterPro" id="IPR052736">
    <property type="entry name" value="Stf3_sulfotransferase"/>
</dbReference>
<dbReference type="PANTHER" id="PTHR36451">
    <property type="entry name" value="PAPS-DEPENDENT SULFOTRANSFERASE STF3"/>
    <property type="match status" value="1"/>
</dbReference>
<evidence type="ECO:0000313" key="1">
    <source>
        <dbReference type="EMBL" id="THV10772.1"/>
    </source>
</evidence>
<sequence>MSGASVSGAPVVIDDLAAPVFSESARDVLALMDGAAGLCPLDSAALHAQATEETGLDDFGPRDYEERLDLLLACYRDVPGLTAAGQVNIYAQVVQLLKNRLLLADLLRREPGIADAELAPPVVVAGLPRTGTTHLQQLLAATGLFRTLPYWESLEPFPLPGEAGAEPDPRRERTALNVAVMNDALPHLIKMHEMAGPDHVHEEIALLACDFSTMYFETFTEVPAWVEHYRTHDQAPHYRYLRLQLQALQRLRPGGATGRWLLKSPQHLEQLPVLAEVFPDATVVVTHRDPAHVVTSMATMVAYTERMFRDPPDPFATGRRWADRLESMLAAVVRDRDVLGPERSMDLRFDDFMADQVGAVERVLALAGVDLPGPARTAVERYLIDHPAGHLGRVDYRPEAVGLDAAELAGRLSSYSDRFLAAPPVR</sequence>
<dbReference type="EMBL" id="STGW01000009">
    <property type="protein sequence ID" value="THV10772.1"/>
    <property type="molecule type" value="Genomic_DNA"/>
</dbReference>
<organism evidence="1 2">
    <name type="scientific">Nocardioides caeni</name>
    <dbReference type="NCBI Taxonomy" id="574700"/>
    <lineage>
        <taxon>Bacteria</taxon>
        <taxon>Bacillati</taxon>
        <taxon>Actinomycetota</taxon>
        <taxon>Actinomycetes</taxon>
        <taxon>Propionibacteriales</taxon>
        <taxon>Nocardioidaceae</taxon>
        <taxon>Nocardioides</taxon>
    </lineage>
</organism>
<dbReference type="AlphaFoldDB" id="A0A4S8N571"/>
<dbReference type="Gene3D" id="3.40.50.300">
    <property type="entry name" value="P-loop containing nucleotide triphosphate hydrolases"/>
    <property type="match status" value="1"/>
</dbReference>
<dbReference type="Proteomes" id="UP000307087">
    <property type="component" value="Unassembled WGS sequence"/>
</dbReference>
<reference evidence="1 2" key="1">
    <citation type="journal article" date="2009" name="Int. J. Syst. Evol. Microbiol.">
        <title>Nocardioides caeni sp. nov., isolated from wastewater.</title>
        <authorList>
            <person name="Yoon J.H."/>
            <person name="Kang S.J."/>
            <person name="Park S."/>
            <person name="Kim W."/>
            <person name="Oh T.K."/>
        </authorList>
    </citation>
    <scope>NUCLEOTIDE SEQUENCE [LARGE SCALE GENOMIC DNA]</scope>
    <source>
        <strain evidence="1 2">DSM 23134</strain>
    </source>
</reference>
<accession>A0A4S8N571</accession>
<comment type="caution">
    <text evidence="1">The sequence shown here is derived from an EMBL/GenBank/DDBJ whole genome shotgun (WGS) entry which is preliminary data.</text>
</comment>
<proteinExistence type="predicted"/>
<dbReference type="PANTHER" id="PTHR36451:SF1">
    <property type="entry name" value="OMEGA-HYDROXY-BETA-DIHYDROMENAQUINONE-9 SULFOTRANSFERASE STF3"/>
    <property type="match status" value="1"/>
</dbReference>
<dbReference type="GO" id="GO:0016740">
    <property type="term" value="F:transferase activity"/>
    <property type="evidence" value="ECO:0007669"/>
    <property type="project" value="UniProtKB-KW"/>
</dbReference>